<protein>
    <submittedName>
        <fullName evidence="2">Uncharacterized protein</fullName>
    </submittedName>
</protein>
<gene>
    <name evidence="2" type="ORF">PGLA2088_LOCUS2375</name>
</gene>
<evidence type="ECO:0000313" key="3">
    <source>
        <dbReference type="Proteomes" id="UP000626109"/>
    </source>
</evidence>
<name>A0A813HTX0_POLGL</name>
<evidence type="ECO:0000313" key="2">
    <source>
        <dbReference type="EMBL" id="CAE8641864.1"/>
    </source>
</evidence>
<keyword evidence="1" id="KW-0812">Transmembrane</keyword>
<organism evidence="2 3">
    <name type="scientific">Polarella glacialis</name>
    <name type="common">Dinoflagellate</name>
    <dbReference type="NCBI Taxonomy" id="89957"/>
    <lineage>
        <taxon>Eukaryota</taxon>
        <taxon>Sar</taxon>
        <taxon>Alveolata</taxon>
        <taxon>Dinophyceae</taxon>
        <taxon>Suessiales</taxon>
        <taxon>Suessiaceae</taxon>
        <taxon>Polarella</taxon>
    </lineage>
</organism>
<evidence type="ECO:0000256" key="1">
    <source>
        <dbReference type="SAM" id="Phobius"/>
    </source>
</evidence>
<accession>A0A813HTX0</accession>
<keyword evidence="1" id="KW-0472">Membrane</keyword>
<proteinExistence type="predicted"/>
<dbReference type="EMBL" id="CAJNNW010001907">
    <property type="protein sequence ID" value="CAE8641864.1"/>
    <property type="molecule type" value="Genomic_DNA"/>
</dbReference>
<dbReference type="AlphaFoldDB" id="A0A813HTX0"/>
<dbReference type="Proteomes" id="UP000626109">
    <property type="component" value="Unassembled WGS sequence"/>
</dbReference>
<sequence>MGVKKKTHARTDPLLAHVAHTHTHSNRYIRTHAAAYLCTVRVHFCSETDEPARAIGIVLANKKQQQQGQMLTKQEDYGTDPGLKATAHDAVVVIVVVAAVAVAVGVGVGP</sequence>
<keyword evidence="1" id="KW-1133">Transmembrane helix</keyword>
<feature type="transmembrane region" description="Helical" evidence="1">
    <location>
        <begin position="90"/>
        <end position="109"/>
    </location>
</feature>
<comment type="caution">
    <text evidence="2">The sequence shown here is derived from an EMBL/GenBank/DDBJ whole genome shotgun (WGS) entry which is preliminary data.</text>
</comment>
<reference evidence="2" key="1">
    <citation type="submission" date="2021-02" db="EMBL/GenBank/DDBJ databases">
        <authorList>
            <person name="Dougan E. K."/>
            <person name="Rhodes N."/>
            <person name="Thang M."/>
            <person name="Chan C."/>
        </authorList>
    </citation>
    <scope>NUCLEOTIDE SEQUENCE</scope>
</reference>